<sequence length="323" mass="37790">MISIAKALNPGSPEKRYKSDFIISFSRQYLVKVLDLPFKAKSRQMTEYLKTFKDLNYQKYSQIITQKLYVNQNIHFYDEDNKAYYQGQKIIFMENWPNEQSEKLIVDRLIVQASKLQRAFTIGYKEALTGLKFCLFCYVKGFDTKSSNYSRDYERYIVKCEQRGGKLVKTIKLDQVQKPYCPHIIQNKTYAYQLAHSREQEFEFTQQYITFALETVEKIVSKSFGKSCQQISELVPLSVASIIKNKTGAKSIYFDLRGGDDFIKQWLQKLFEEAVIVQLDNQYRTSTGVIDKNVQYNVDVPVIGYNSSKFDFSLIFKNLQCTD</sequence>
<dbReference type="AlphaFoldDB" id="A0A5J4VCV2"/>
<proteinExistence type="predicted"/>
<dbReference type="EMBL" id="SNRW01007986">
    <property type="protein sequence ID" value="KAA6380295.1"/>
    <property type="molecule type" value="Genomic_DNA"/>
</dbReference>
<comment type="caution">
    <text evidence="1">The sequence shown here is derived from an EMBL/GenBank/DDBJ whole genome shotgun (WGS) entry which is preliminary data.</text>
</comment>
<organism evidence="1 2">
    <name type="scientific">Streblomastix strix</name>
    <dbReference type="NCBI Taxonomy" id="222440"/>
    <lineage>
        <taxon>Eukaryota</taxon>
        <taxon>Metamonada</taxon>
        <taxon>Preaxostyla</taxon>
        <taxon>Oxymonadida</taxon>
        <taxon>Streblomastigidae</taxon>
        <taxon>Streblomastix</taxon>
    </lineage>
</organism>
<accession>A0A5J4VCV2</accession>
<name>A0A5J4VCV2_9EUKA</name>
<gene>
    <name evidence="1" type="ORF">EZS28_024179</name>
</gene>
<reference evidence="1 2" key="1">
    <citation type="submission" date="2019-03" db="EMBL/GenBank/DDBJ databases">
        <title>Single cell metagenomics reveals metabolic interactions within the superorganism composed of flagellate Streblomastix strix and complex community of Bacteroidetes bacteria on its surface.</title>
        <authorList>
            <person name="Treitli S.C."/>
            <person name="Kolisko M."/>
            <person name="Husnik F."/>
            <person name="Keeling P."/>
            <person name="Hampl V."/>
        </authorList>
    </citation>
    <scope>NUCLEOTIDE SEQUENCE [LARGE SCALE GENOMIC DNA]</scope>
    <source>
        <strain evidence="1">ST1C</strain>
    </source>
</reference>
<evidence type="ECO:0000313" key="1">
    <source>
        <dbReference type="EMBL" id="KAA6380295.1"/>
    </source>
</evidence>
<dbReference type="Proteomes" id="UP000324800">
    <property type="component" value="Unassembled WGS sequence"/>
</dbReference>
<protein>
    <submittedName>
        <fullName evidence="1">Uncharacterized protein</fullName>
    </submittedName>
</protein>
<evidence type="ECO:0000313" key="2">
    <source>
        <dbReference type="Proteomes" id="UP000324800"/>
    </source>
</evidence>